<proteinExistence type="predicted"/>
<evidence type="ECO:0000313" key="2">
    <source>
        <dbReference type="Proteomes" id="UP000050761"/>
    </source>
</evidence>
<gene>
    <name evidence="1" type="ORF">HPBE_LOCUS1396</name>
</gene>
<accession>A0A3P7WQ28</accession>
<dbReference type="AlphaFoldDB" id="A0A183F5F3"/>
<reference evidence="1 2" key="1">
    <citation type="submission" date="2018-11" db="EMBL/GenBank/DDBJ databases">
        <authorList>
            <consortium name="Pathogen Informatics"/>
        </authorList>
    </citation>
    <scope>NUCLEOTIDE SEQUENCE [LARGE SCALE GENOMIC DNA]</scope>
</reference>
<evidence type="ECO:0000313" key="3">
    <source>
        <dbReference type="WBParaSite" id="HPBE_0000139501-mRNA-1"/>
    </source>
</evidence>
<dbReference type="EMBL" id="UZAH01001501">
    <property type="protein sequence ID" value="VDO19778.1"/>
    <property type="molecule type" value="Genomic_DNA"/>
</dbReference>
<keyword evidence="2" id="KW-1185">Reference proteome</keyword>
<protein>
    <submittedName>
        <fullName evidence="3">TP6A_N domain-containing protein</fullName>
    </submittedName>
</protein>
<organism evidence="2 3">
    <name type="scientific">Heligmosomoides polygyrus</name>
    <name type="common">Parasitic roundworm</name>
    <dbReference type="NCBI Taxonomy" id="6339"/>
    <lineage>
        <taxon>Eukaryota</taxon>
        <taxon>Metazoa</taxon>
        <taxon>Ecdysozoa</taxon>
        <taxon>Nematoda</taxon>
        <taxon>Chromadorea</taxon>
        <taxon>Rhabditida</taxon>
        <taxon>Rhabditina</taxon>
        <taxon>Rhabditomorpha</taxon>
        <taxon>Strongyloidea</taxon>
        <taxon>Heligmosomidae</taxon>
        <taxon>Heligmosomoides</taxon>
    </lineage>
</organism>
<accession>A0A183F5F3</accession>
<sequence>FDNSYIEFGESRWSCRDYRLRRRPAVIVQKDISTLLSILNNLSERSLDGPHIILVKIINHRAPSRDIVPRYRLAVARCVPAYGEGDNCSVLTDLIRSAGRGDVASIGDHDGVFQV</sequence>
<name>A0A183F5F3_HELPZ</name>
<evidence type="ECO:0000313" key="1">
    <source>
        <dbReference type="EMBL" id="VDO19778.1"/>
    </source>
</evidence>
<dbReference type="Proteomes" id="UP000050761">
    <property type="component" value="Unassembled WGS sequence"/>
</dbReference>
<dbReference type="WBParaSite" id="HPBE_0000139501-mRNA-1">
    <property type="protein sequence ID" value="HPBE_0000139501-mRNA-1"/>
    <property type="gene ID" value="HPBE_0000139501"/>
</dbReference>
<dbReference type="OrthoDB" id="2735536at2759"/>
<reference evidence="3" key="2">
    <citation type="submission" date="2019-09" db="UniProtKB">
        <authorList>
            <consortium name="WormBaseParasite"/>
        </authorList>
    </citation>
    <scope>IDENTIFICATION</scope>
</reference>